<dbReference type="OrthoDB" id="188713at2759"/>
<proteinExistence type="predicted"/>
<sequence>MTDLTVCHGVNQLYLGVATSSKISIYTWLDEYFDEIQVIHRGTKKLIPFYSKGFIYLAATGPVTLIFKYSFKSNKFEITQRLPSSQDVSYFLVTEGHYTDHFLSISTESSVVVYKEIYDRFVPFQHIALGRTTMPIVSNKAVLLLSLHEDTVLSYQYDGWRFVQLNVKLFGVEQIRQVPLHGKELLLVKYKNDTWTLMEPVWNKQKSYKDLQEEIRTWNINAMKAARRTLENISDLKEPVRILRGHIDQLFVHNINEHNSQAMRDATKLYKKLITRLEEQKITMNSKLRSGNLTLTSLNATKIRVKCRTKCKVSRLNIEGNSDTSSKLRNTRPDTQVQSFRAVSVKEMNNWKCPVFSLPIETIIVDKSINGISLNHLQENTLKVVGNQEVTGKHTFFGVNVTEALLPLDIASNLTKQELETGEIKAKELNLTEGGFLLPSNGPPVTMTGSIKASKMRIKGDVSLGGRITGKSVKSLLPVMMISETMTLGGGSILENAKVENLRAQDLVTNKTGSVTEILTNAISLSENVPVSLVLSSEKMKWSNITLHGSQNWVTANSQNTVVISGKKQFLRNVEITKTSYENLKLPVIETPVCTATVMAPEIKTTVLTINNITVKDLNSSYVFGNLGERYYSQNLTFLFKPLDKSTETLYYNVTVKNATVTRMNNMNLTELKTLMDSWIQPNTLRGPIEVTNLTVDILRSPIQFRLELPKVIRNMISKQNTLVSSVNGIDLTDFLSNVIKLEDMISLGNITFGNGFTANHIYATHLPFNFSQLEENSNLQKKQISGNLKADTINLPYSFAFPESEDPFNIIVKDSATFLSEPNIQRMNNVELEELLGKIWLVGNSTVVQGRNLHIVNASMTGNVTLNTVSDILNLETWRNISKRVLSKTRSQEIPVLSTLNNVETPGIIGSNSSTVKSFASDFNDMFKNALVRDKKQEVKAKWTFNRLKILGEFRAKSNINNKNLKTDVMRLDSKEIVVAGKTTVIDLTAENLNGLNFDEYVSNSFRQEEKLITIKGRKSFNTVTINSINVSGNVMGQNLTEALSKSKDQIIRGQKTFQGSVNASTLVVDGLVNDVNLTNLINHQLKKQKPVQRIKTGIELQKSLTIVENLTINGSYGSTELKNFYKIYSNIAPLAEKTSNYSRASETINTALKNRAVYMNKLKIVEGMEAVNISNKNASLQREQCTSILCSHENVINDILKSNSSDFVFIKTIVLDEEEFIVRINLDYVAIFLYNTAEKRIQDLQGFHIPKIIEALVEPMSSSIWIALRLSSQTLVLHYHPWKDLQEYLLPATDVFIMSRSPNGQLLLLLSDGVWNLEGLASPENIIELPLEGQVETFITGFDYYVRCRSKNDTTLMKARYIGN</sequence>
<keyword evidence="2" id="KW-1185">Reference proteome</keyword>
<evidence type="ECO:0000313" key="2">
    <source>
        <dbReference type="Proteomes" id="UP000076502"/>
    </source>
</evidence>
<gene>
    <name evidence="1" type="ORF">WN55_11375</name>
</gene>
<evidence type="ECO:0000313" key="1">
    <source>
        <dbReference type="EMBL" id="KZC08872.1"/>
    </source>
</evidence>
<dbReference type="EMBL" id="KQ434857">
    <property type="protein sequence ID" value="KZC08872.1"/>
    <property type="molecule type" value="Genomic_DNA"/>
</dbReference>
<dbReference type="Proteomes" id="UP000076502">
    <property type="component" value="Unassembled WGS sequence"/>
</dbReference>
<protein>
    <submittedName>
        <fullName evidence="1">Uncharacterized protein</fullName>
    </submittedName>
</protein>
<dbReference type="STRING" id="178035.A0A154PAJ2"/>
<accession>A0A154PAJ2</accession>
<organism evidence="1 2">
    <name type="scientific">Dufourea novaeangliae</name>
    <name type="common">Sweat bee</name>
    <dbReference type="NCBI Taxonomy" id="178035"/>
    <lineage>
        <taxon>Eukaryota</taxon>
        <taxon>Metazoa</taxon>
        <taxon>Ecdysozoa</taxon>
        <taxon>Arthropoda</taxon>
        <taxon>Hexapoda</taxon>
        <taxon>Insecta</taxon>
        <taxon>Pterygota</taxon>
        <taxon>Neoptera</taxon>
        <taxon>Endopterygota</taxon>
        <taxon>Hymenoptera</taxon>
        <taxon>Apocrita</taxon>
        <taxon>Aculeata</taxon>
        <taxon>Apoidea</taxon>
        <taxon>Anthophila</taxon>
        <taxon>Halictidae</taxon>
        <taxon>Rophitinae</taxon>
        <taxon>Dufourea</taxon>
    </lineage>
</organism>
<name>A0A154PAJ2_DUFNO</name>
<reference evidence="1 2" key="1">
    <citation type="submission" date="2015-07" db="EMBL/GenBank/DDBJ databases">
        <title>The genome of Dufourea novaeangliae.</title>
        <authorList>
            <person name="Pan H."/>
            <person name="Kapheim K."/>
        </authorList>
    </citation>
    <scope>NUCLEOTIDE SEQUENCE [LARGE SCALE GENOMIC DNA]</scope>
    <source>
        <strain evidence="1">0120121106</strain>
        <tissue evidence="1">Whole body</tissue>
    </source>
</reference>